<proteinExistence type="predicted"/>
<dbReference type="AlphaFoldDB" id="A0A8E2DZ44"/>
<evidence type="ECO:0000313" key="2">
    <source>
        <dbReference type="Proteomes" id="UP000250266"/>
    </source>
</evidence>
<protein>
    <recommendedName>
        <fullName evidence="3">Tc1-like transposase DDE domain-containing protein</fullName>
    </recommendedName>
</protein>
<evidence type="ECO:0008006" key="3">
    <source>
        <dbReference type="Google" id="ProtNLM"/>
    </source>
</evidence>
<dbReference type="Proteomes" id="UP000250266">
    <property type="component" value="Unassembled WGS sequence"/>
</dbReference>
<evidence type="ECO:0000313" key="1">
    <source>
        <dbReference type="EMBL" id="OCK74431.1"/>
    </source>
</evidence>
<dbReference type="OrthoDB" id="5386133at2759"/>
<gene>
    <name evidence="1" type="ORF">K432DRAFT_310715</name>
</gene>
<sequence>VILIDNNSVHVEESIIQIIEAAGYVVRFPSLYSPDFNSIKSTFLVLKSP</sequence>
<organism evidence="1 2">
    <name type="scientific">Lepidopterella palustris CBS 459.81</name>
    <dbReference type="NCBI Taxonomy" id="1314670"/>
    <lineage>
        <taxon>Eukaryota</taxon>
        <taxon>Fungi</taxon>
        <taxon>Dikarya</taxon>
        <taxon>Ascomycota</taxon>
        <taxon>Pezizomycotina</taxon>
        <taxon>Dothideomycetes</taxon>
        <taxon>Pleosporomycetidae</taxon>
        <taxon>Mytilinidiales</taxon>
        <taxon>Argynnaceae</taxon>
        <taxon>Lepidopterella</taxon>
    </lineage>
</organism>
<dbReference type="EMBL" id="KV745481">
    <property type="protein sequence ID" value="OCK74431.1"/>
    <property type="molecule type" value="Genomic_DNA"/>
</dbReference>
<feature type="non-terminal residue" evidence="1">
    <location>
        <position position="1"/>
    </location>
</feature>
<reference evidence="1 2" key="1">
    <citation type="journal article" date="2016" name="Nat. Commun.">
        <title>Ectomycorrhizal ecology is imprinted in the genome of the dominant symbiotic fungus Cenococcum geophilum.</title>
        <authorList>
            <consortium name="DOE Joint Genome Institute"/>
            <person name="Peter M."/>
            <person name="Kohler A."/>
            <person name="Ohm R.A."/>
            <person name="Kuo A."/>
            <person name="Krutzmann J."/>
            <person name="Morin E."/>
            <person name="Arend M."/>
            <person name="Barry K.W."/>
            <person name="Binder M."/>
            <person name="Choi C."/>
            <person name="Clum A."/>
            <person name="Copeland A."/>
            <person name="Grisel N."/>
            <person name="Haridas S."/>
            <person name="Kipfer T."/>
            <person name="LaButti K."/>
            <person name="Lindquist E."/>
            <person name="Lipzen A."/>
            <person name="Maire R."/>
            <person name="Meier B."/>
            <person name="Mihaltcheva S."/>
            <person name="Molinier V."/>
            <person name="Murat C."/>
            <person name="Poggeler S."/>
            <person name="Quandt C.A."/>
            <person name="Sperisen C."/>
            <person name="Tritt A."/>
            <person name="Tisserant E."/>
            <person name="Crous P.W."/>
            <person name="Henrissat B."/>
            <person name="Nehls U."/>
            <person name="Egli S."/>
            <person name="Spatafora J.W."/>
            <person name="Grigoriev I.V."/>
            <person name="Martin F.M."/>
        </authorList>
    </citation>
    <scope>NUCLEOTIDE SEQUENCE [LARGE SCALE GENOMIC DNA]</scope>
    <source>
        <strain evidence="1 2">CBS 459.81</strain>
    </source>
</reference>
<accession>A0A8E2DZ44</accession>
<name>A0A8E2DZ44_9PEZI</name>
<keyword evidence="2" id="KW-1185">Reference proteome</keyword>